<dbReference type="FunFam" id="1.10.10.60:FF:000141">
    <property type="entry name" value="TetR family transcriptional regulator"/>
    <property type="match status" value="1"/>
</dbReference>
<dbReference type="STRING" id="83656.B1H18_22420"/>
<dbReference type="PROSITE" id="PS50977">
    <property type="entry name" value="HTH_TETR_2"/>
    <property type="match status" value="1"/>
</dbReference>
<dbReference type="PRINTS" id="PR00455">
    <property type="entry name" value="HTHTETR"/>
</dbReference>
<evidence type="ECO:0000259" key="5">
    <source>
        <dbReference type="PROSITE" id="PS50977"/>
    </source>
</evidence>
<accession>A0A1V4A5N4</accession>
<dbReference type="Proteomes" id="UP000190539">
    <property type="component" value="Unassembled WGS sequence"/>
</dbReference>
<evidence type="ECO:0000313" key="7">
    <source>
        <dbReference type="Proteomes" id="UP000190539"/>
    </source>
</evidence>
<evidence type="ECO:0000313" key="6">
    <source>
        <dbReference type="EMBL" id="OON75659.1"/>
    </source>
</evidence>
<dbReference type="InterPro" id="IPR050109">
    <property type="entry name" value="HTH-type_TetR-like_transc_reg"/>
</dbReference>
<feature type="DNA-binding region" description="H-T-H motif" evidence="4">
    <location>
        <begin position="36"/>
        <end position="55"/>
    </location>
</feature>
<dbReference type="Gene3D" id="1.10.357.10">
    <property type="entry name" value="Tetracycline Repressor, domain 2"/>
    <property type="match status" value="1"/>
</dbReference>
<dbReference type="GO" id="GO:0003700">
    <property type="term" value="F:DNA-binding transcription factor activity"/>
    <property type="evidence" value="ECO:0007669"/>
    <property type="project" value="TreeGrafter"/>
</dbReference>
<dbReference type="OrthoDB" id="3211155at2"/>
<evidence type="ECO:0000256" key="4">
    <source>
        <dbReference type="PROSITE-ProRule" id="PRU00335"/>
    </source>
</evidence>
<name>A0A1V4A5N4_9ACTN</name>
<gene>
    <name evidence="6" type="ORF">B1H18_22420</name>
</gene>
<protein>
    <submittedName>
        <fullName evidence="6">TetR family transcriptional regulator</fullName>
    </submittedName>
</protein>
<evidence type="ECO:0000256" key="1">
    <source>
        <dbReference type="ARBA" id="ARBA00023015"/>
    </source>
</evidence>
<dbReference type="AlphaFoldDB" id="A0A1V4A5N4"/>
<feature type="domain" description="HTH tetR-type" evidence="5">
    <location>
        <begin position="13"/>
        <end position="73"/>
    </location>
</feature>
<reference evidence="6 7" key="1">
    <citation type="submission" date="2017-02" db="EMBL/GenBank/DDBJ databases">
        <title>Draft Genome Sequence of Streptomyces tsukubaensis F601, a Producer of the immunosuppressant tacrolimus FK506.</title>
        <authorList>
            <person name="Zong G."/>
            <person name="Zhong C."/>
            <person name="Fu J."/>
            <person name="Qin R."/>
            <person name="Cao G."/>
        </authorList>
    </citation>
    <scope>NUCLEOTIDE SEQUENCE [LARGE SCALE GENOMIC DNA]</scope>
    <source>
        <strain evidence="6 7">F601</strain>
    </source>
</reference>
<evidence type="ECO:0000256" key="3">
    <source>
        <dbReference type="ARBA" id="ARBA00023163"/>
    </source>
</evidence>
<dbReference type="InterPro" id="IPR001647">
    <property type="entry name" value="HTH_TetR"/>
</dbReference>
<sequence length="213" mass="23235">MAEGMGLRERKKMQTRSRLLSVALRMFSERGFDKVSVAEIAAAADVSKMTVFNYFGSKEELICGPLEDHVGDVARTVRERRVGESASAAVHRAYLAALVAHDPSVGASDNPVALSVRRLMQETPSLLHRVYGLQYRALAELAEVLTEETGDPIGSRLAAGLLFEVRTTLIGENHRRAQGGASMEELVREGRETAERAFAMVEQGLGDYATRSG</sequence>
<keyword evidence="3" id="KW-0804">Transcription</keyword>
<dbReference type="EMBL" id="MVFC01000021">
    <property type="protein sequence ID" value="OON75659.1"/>
    <property type="molecule type" value="Genomic_DNA"/>
</dbReference>
<dbReference type="PANTHER" id="PTHR30055:SF234">
    <property type="entry name" value="HTH-TYPE TRANSCRIPTIONAL REGULATOR BETI"/>
    <property type="match status" value="1"/>
</dbReference>
<comment type="caution">
    <text evidence="6">The sequence shown here is derived from an EMBL/GenBank/DDBJ whole genome shotgun (WGS) entry which is preliminary data.</text>
</comment>
<proteinExistence type="predicted"/>
<dbReference type="GO" id="GO:0045892">
    <property type="term" value="P:negative regulation of DNA-templated transcription"/>
    <property type="evidence" value="ECO:0007669"/>
    <property type="project" value="UniProtKB-ARBA"/>
</dbReference>
<dbReference type="Pfam" id="PF00440">
    <property type="entry name" value="TetR_N"/>
    <property type="match status" value="1"/>
</dbReference>
<dbReference type="GO" id="GO:0000976">
    <property type="term" value="F:transcription cis-regulatory region binding"/>
    <property type="evidence" value="ECO:0007669"/>
    <property type="project" value="TreeGrafter"/>
</dbReference>
<keyword evidence="7" id="KW-1185">Reference proteome</keyword>
<organism evidence="6 7">
    <name type="scientific">Streptomyces tsukubensis</name>
    <dbReference type="NCBI Taxonomy" id="83656"/>
    <lineage>
        <taxon>Bacteria</taxon>
        <taxon>Bacillati</taxon>
        <taxon>Actinomycetota</taxon>
        <taxon>Actinomycetes</taxon>
        <taxon>Kitasatosporales</taxon>
        <taxon>Streptomycetaceae</taxon>
        <taxon>Streptomyces</taxon>
    </lineage>
</organism>
<dbReference type="InterPro" id="IPR009057">
    <property type="entry name" value="Homeodomain-like_sf"/>
</dbReference>
<keyword evidence="2 4" id="KW-0238">DNA-binding</keyword>
<keyword evidence="1" id="KW-0805">Transcription regulation</keyword>
<evidence type="ECO:0000256" key="2">
    <source>
        <dbReference type="ARBA" id="ARBA00023125"/>
    </source>
</evidence>
<dbReference type="PANTHER" id="PTHR30055">
    <property type="entry name" value="HTH-TYPE TRANSCRIPTIONAL REGULATOR RUTR"/>
    <property type="match status" value="1"/>
</dbReference>
<dbReference type="SUPFAM" id="SSF46689">
    <property type="entry name" value="Homeodomain-like"/>
    <property type="match status" value="1"/>
</dbReference>